<sequence>MFYETHYVHDVKMAAHQPMPYRGPVKGSSRNQASKQSRQSKALDPEDLTRRLQVVLAEQKAVAERKKRARAAVEAERQANAAAAARNASVLHPGQHGIPLGPTAPSTFIQKKQITASKSHGKLISRESSEHAPKAEKLQKAGRKNSTSSSSDRNSEDAAPSNYRHVPQFAASQFARTTTVETVTEKHLLHKLSKQAMKFHMEGPNAMASMAASDLTPSEQNKALRRVQSMRERQYERNQFQHNHTLATTAEIDEKPASPATAHTFQEHRKSKEETNKVLRRRSVGAILGMMISADPEPARASLSSAENQSVATHSDVLPVNADEHRVDWTQSDEAALIQQQQQKQQPQQQLQQPQQPIKASISQNALRKSESRWALRTKLGNLGKKSDKLSSPTEEKDEESPIESPKSPLAKAGGIFARFKR</sequence>
<organism evidence="2 3">
    <name type="scientific">Trichoderma gamsii</name>
    <dbReference type="NCBI Taxonomy" id="398673"/>
    <lineage>
        <taxon>Eukaryota</taxon>
        <taxon>Fungi</taxon>
        <taxon>Dikarya</taxon>
        <taxon>Ascomycota</taxon>
        <taxon>Pezizomycotina</taxon>
        <taxon>Sordariomycetes</taxon>
        <taxon>Hypocreomycetidae</taxon>
        <taxon>Hypocreales</taxon>
        <taxon>Hypocreaceae</taxon>
        <taxon>Trichoderma</taxon>
    </lineage>
</organism>
<proteinExistence type="predicted"/>
<comment type="caution">
    <text evidence="2">The sequence shown here is derived from an EMBL/GenBank/DDBJ whole genome shotgun (WGS) entry which is preliminary data.</text>
</comment>
<feature type="compositionally biased region" description="Basic and acidic residues" evidence="1">
    <location>
        <begin position="265"/>
        <end position="277"/>
    </location>
</feature>
<feature type="compositionally biased region" description="Polar residues" evidence="1">
    <location>
        <begin position="302"/>
        <end position="313"/>
    </location>
</feature>
<name>A0A2K0T6P7_9HYPO</name>
<gene>
    <name evidence="2" type="ORF">TGAMA5MH_07060</name>
</gene>
<dbReference type="AlphaFoldDB" id="A0A2K0T6P7"/>
<feature type="region of interest" description="Disordered" evidence="1">
    <location>
        <begin position="298"/>
        <end position="320"/>
    </location>
</feature>
<evidence type="ECO:0000256" key="1">
    <source>
        <dbReference type="SAM" id="MobiDB-lite"/>
    </source>
</evidence>
<feature type="compositionally biased region" description="Basic and acidic residues" evidence="1">
    <location>
        <begin position="124"/>
        <end position="139"/>
    </location>
</feature>
<feature type="region of interest" description="Disordered" evidence="1">
    <location>
        <begin position="242"/>
        <end position="280"/>
    </location>
</feature>
<dbReference type="Proteomes" id="UP000236546">
    <property type="component" value="Unassembled WGS sequence"/>
</dbReference>
<feature type="compositionally biased region" description="Polar residues" evidence="1">
    <location>
        <begin position="104"/>
        <end position="118"/>
    </location>
</feature>
<evidence type="ECO:0000313" key="2">
    <source>
        <dbReference type="EMBL" id="PNP41190.1"/>
    </source>
</evidence>
<accession>A0A2K0T6P7</accession>
<feature type="compositionally biased region" description="Polar residues" evidence="1">
    <location>
        <begin position="28"/>
        <end position="40"/>
    </location>
</feature>
<reference evidence="2 3" key="1">
    <citation type="submission" date="2017-02" db="EMBL/GenBank/DDBJ databases">
        <title>Genomes of Trichoderma spp. with biocontrol activity.</title>
        <authorList>
            <person name="Gardiner D."/>
            <person name="Kazan K."/>
            <person name="Vos C."/>
            <person name="Harvey P."/>
        </authorList>
    </citation>
    <scope>NUCLEOTIDE SEQUENCE [LARGE SCALE GENOMIC DNA]</scope>
    <source>
        <strain evidence="2 3">A5MH</strain>
    </source>
</reference>
<feature type="compositionally biased region" description="Low complexity" evidence="1">
    <location>
        <begin position="337"/>
        <end position="359"/>
    </location>
</feature>
<feature type="region of interest" description="Disordered" evidence="1">
    <location>
        <begin position="18"/>
        <end position="48"/>
    </location>
</feature>
<feature type="region of interest" description="Disordered" evidence="1">
    <location>
        <begin position="337"/>
        <end position="422"/>
    </location>
</feature>
<feature type="region of interest" description="Disordered" evidence="1">
    <location>
        <begin position="84"/>
        <end position="163"/>
    </location>
</feature>
<protein>
    <submittedName>
        <fullName evidence="2">Uncharacterized protein</fullName>
    </submittedName>
</protein>
<dbReference type="EMBL" id="MTYH01000059">
    <property type="protein sequence ID" value="PNP41190.1"/>
    <property type="molecule type" value="Genomic_DNA"/>
</dbReference>
<dbReference type="OrthoDB" id="5204927at2759"/>
<evidence type="ECO:0000313" key="3">
    <source>
        <dbReference type="Proteomes" id="UP000236546"/>
    </source>
</evidence>